<keyword evidence="2" id="KW-0472">Membrane</keyword>
<keyword evidence="2" id="KW-0812">Transmembrane</keyword>
<feature type="region of interest" description="Disordered" evidence="1">
    <location>
        <begin position="378"/>
        <end position="421"/>
    </location>
</feature>
<keyword evidence="4" id="KW-1185">Reference proteome</keyword>
<evidence type="ECO:0000256" key="1">
    <source>
        <dbReference type="SAM" id="MobiDB-lite"/>
    </source>
</evidence>
<dbReference type="Proteomes" id="UP000789375">
    <property type="component" value="Unassembled WGS sequence"/>
</dbReference>
<name>A0A9N9ASH5_FUNMO</name>
<feature type="compositionally biased region" description="Basic residues" evidence="1">
    <location>
        <begin position="257"/>
        <end position="266"/>
    </location>
</feature>
<dbReference type="EMBL" id="CAJVPP010001200">
    <property type="protein sequence ID" value="CAG8540709.1"/>
    <property type="molecule type" value="Genomic_DNA"/>
</dbReference>
<comment type="caution">
    <text evidence="3">The sequence shown here is derived from an EMBL/GenBank/DDBJ whole genome shotgun (WGS) entry which is preliminary data.</text>
</comment>
<organism evidence="3 4">
    <name type="scientific">Funneliformis mosseae</name>
    <name type="common">Endomycorrhizal fungus</name>
    <name type="synonym">Glomus mosseae</name>
    <dbReference type="NCBI Taxonomy" id="27381"/>
    <lineage>
        <taxon>Eukaryota</taxon>
        <taxon>Fungi</taxon>
        <taxon>Fungi incertae sedis</taxon>
        <taxon>Mucoromycota</taxon>
        <taxon>Glomeromycotina</taxon>
        <taxon>Glomeromycetes</taxon>
        <taxon>Glomerales</taxon>
        <taxon>Glomeraceae</taxon>
        <taxon>Funneliformis</taxon>
    </lineage>
</organism>
<feature type="region of interest" description="Disordered" evidence="1">
    <location>
        <begin position="349"/>
        <end position="368"/>
    </location>
</feature>
<feature type="region of interest" description="Disordered" evidence="1">
    <location>
        <begin position="257"/>
        <end position="332"/>
    </location>
</feature>
<accession>A0A9N9ASH5</accession>
<gene>
    <name evidence="3" type="ORF">FMOSSE_LOCUS5965</name>
</gene>
<reference evidence="3" key="1">
    <citation type="submission" date="2021-06" db="EMBL/GenBank/DDBJ databases">
        <authorList>
            <person name="Kallberg Y."/>
            <person name="Tangrot J."/>
            <person name="Rosling A."/>
        </authorList>
    </citation>
    <scope>NUCLEOTIDE SEQUENCE</scope>
    <source>
        <strain evidence="3">87-6 pot B 2015</strain>
    </source>
</reference>
<feature type="transmembrane region" description="Helical" evidence="2">
    <location>
        <begin position="228"/>
        <end position="251"/>
    </location>
</feature>
<feature type="compositionally biased region" description="Basic and acidic residues" evidence="1">
    <location>
        <begin position="397"/>
        <end position="421"/>
    </location>
</feature>
<protein>
    <submittedName>
        <fullName evidence="3">14309_t:CDS:1</fullName>
    </submittedName>
</protein>
<evidence type="ECO:0000313" key="4">
    <source>
        <dbReference type="Proteomes" id="UP000789375"/>
    </source>
</evidence>
<evidence type="ECO:0000313" key="3">
    <source>
        <dbReference type="EMBL" id="CAG8540709.1"/>
    </source>
</evidence>
<feature type="compositionally biased region" description="Low complexity" evidence="1">
    <location>
        <begin position="293"/>
        <end position="304"/>
    </location>
</feature>
<sequence length="421" mass="47127">MLKVKDILLNSYLISYSGNTKPHIFYIAKVLCFLFVILSELIPVESICDPYNPADDISTAQLFCNPKGGEEYRINDEVLLSWNPTNANLFDSNGQNQVLVYLFRIWQNTSVYEDVITLNPGSSLDYLLVQRASNFINLTIEPRWLPKDEDSNPPKSYSFFFRVFPSDSDKKSDIKFSTPQFKVIRPVLNSTTAGSKSQTAPTIPTVPVVPATSPLNSEAQDDNSENKVLIAVIAVASLATLLAFAAVVIAIRSKRRFSNQNKHKSHSNLSTSSSTPMVTPLSIGKFGNNNVDSESPIESESIHSTTPLAMKEETRLKPKTTIPNDNQPISASDAALLSDAFRKVLRKPDWKPEEDDDDDTDLSNEERLRRREAKELMKKELAEEGTDLQNLSRRHTKVEIRNINDGPERDVVSRSSESDSK</sequence>
<dbReference type="AlphaFoldDB" id="A0A9N9ASH5"/>
<feature type="compositionally biased region" description="Acidic residues" evidence="1">
    <location>
        <begin position="352"/>
        <end position="363"/>
    </location>
</feature>
<evidence type="ECO:0000256" key="2">
    <source>
        <dbReference type="SAM" id="Phobius"/>
    </source>
</evidence>
<proteinExistence type="predicted"/>
<keyword evidence="2" id="KW-1133">Transmembrane helix</keyword>